<protein>
    <submittedName>
        <fullName evidence="2">Uncharacterized protein</fullName>
    </submittedName>
</protein>
<feature type="transmembrane region" description="Helical" evidence="1">
    <location>
        <begin position="21"/>
        <end position="44"/>
    </location>
</feature>
<keyword evidence="1" id="KW-1133">Transmembrane helix</keyword>
<keyword evidence="3" id="KW-1185">Reference proteome</keyword>
<organism evidence="2 3">
    <name type="scientific">Aspergillus sergii</name>
    <dbReference type="NCBI Taxonomy" id="1034303"/>
    <lineage>
        <taxon>Eukaryota</taxon>
        <taxon>Fungi</taxon>
        <taxon>Dikarya</taxon>
        <taxon>Ascomycota</taxon>
        <taxon>Pezizomycotina</taxon>
        <taxon>Eurotiomycetes</taxon>
        <taxon>Eurotiomycetidae</taxon>
        <taxon>Eurotiales</taxon>
        <taxon>Aspergillaceae</taxon>
        <taxon>Aspergillus</taxon>
        <taxon>Aspergillus subgen. Circumdati</taxon>
    </lineage>
</organism>
<name>A0A5N6XIC7_9EURO</name>
<sequence>MTEKERERERERKEYYLLLHSLSSLGCQFSLPFCLLLLLLISFLPLRLGTWFAYEEQVVLGRTTS</sequence>
<gene>
    <name evidence="2" type="ORF">BDV39DRAFT_169442</name>
</gene>
<reference evidence="3" key="1">
    <citation type="submission" date="2019-04" db="EMBL/GenBank/DDBJ databases">
        <title>Friends and foes A comparative genomics studyof 23 Aspergillus species from section Flavi.</title>
        <authorList>
            <consortium name="DOE Joint Genome Institute"/>
            <person name="Kjaerbolling I."/>
            <person name="Vesth T."/>
            <person name="Frisvad J.C."/>
            <person name="Nybo J.L."/>
            <person name="Theobald S."/>
            <person name="Kildgaard S."/>
            <person name="Isbrandt T."/>
            <person name="Kuo A."/>
            <person name="Sato A."/>
            <person name="Lyhne E.K."/>
            <person name="Kogle M.E."/>
            <person name="Wiebenga A."/>
            <person name="Kun R.S."/>
            <person name="Lubbers R.J."/>
            <person name="Makela M.R."/>
            <person name="Barry K."/>
            <person name="Chovatia M."/>
            <person name="Clum A."/>
            <person name="Daum C."/>
            <person name="Haridas S."/>
            <person name="He G."/>
            <person name="LaButti K."/>
            <person name="Lipzen A."/>
            <person name="Mondo S."/>
            <person name="Riley R."/>
            <person name="Salamov A."/>
            <person name="Simmons B.A."/>
            <person name="Magnuson J.K."/>
            <person name="Henrissat B."/>
            <person name="Mortensen U.H."/>
            <person name="Larsen T.O."/>
            <person name="Devries R.P."/>
            <person name="Grigoriev I.V."/>
            <person name="Machida M."/>
            <person name="Baker S.E."/>
            <person name="Andersen M.R."/>
        </authorList>
    </citation>
    <scope>NUCLEOTIDE SEQUENCE [LARGE SCALE GENOMIC DNA]</scope>
    <source>
        <strain evidence="3">CBS 130017</strain>
    </source>
</reference>
<keyword evidence="1" id="KW-0812">Transmembrane</keyword>
<evidence type="ECO:0000256" key="1">
    <source>
        <dbReference type="SAM" id="Phobius"/>
    </source>
</evidence>
<keyword evidence="1" id="KW-0472">Membrane</keyword>
<dbReference type="EMBL" id="ML741770">
    <property type="protein sequence ID" value="KAE8331300.1"/>
    <property type="molecule type" value="Genomic_DNA"/>
</dbReference>
<evidence type="ECO:0000313" key="3">
    <source>
        <dbReference type="Proteomes" id="UP000325945"/>
    </source>
</evidence>
<accession>A0A5N6XIC7</accession>
<evidence type="ECO:0000313" key="2">
    <source>
        <dbReference type="EMBL" id="KAE8331300.1"/>
    </source>
</evidence>
<dbReference type="Proteomes" id="UP000325945">
    <property type="component" value="Unassembled WGS sequence"/>
</dbReference>
<dbReference type="AlphaFoldDB" id="A0A5N6XIC7"/>
<dbReference type="PROSITE" id="PS51257">
    <property type="entry name" value="PROKAR_LIPOPROTEIN"/>
    <property type="match status" value="1"/>
</dbReference>
<proteinExistence type="predicted"/>